<sequence length="467" mass="52026">MDVNKYFEGDITNSKFLEYARRVKTIVIPPYKEKISYSNQVFTRLATQLGGRPMLPQLVRLRIEDVDATGLCLFPLLASPTVKAIEFCRESLSRPHLYRSVFPTMTTDLPGLKSIVLVHDTATFNLGHKIPSMLLEITTIQRLHFDLPGTYLNPDFLVEMGKRFRHLVELSLNISFHSGSSCPRPGATVDQDGLFPAMSSLHLTVRDGASCHFKPGSTPFLELCLGFPPSFLSRLTSLTVYIPSHVTPSSLVGLKEVFSQSPSLRRIELRQDPGVDIHLTFDVVQSILSIASIAEVILDVPSLSLSLGWGESADSKISKLIDAAYSSSRTAPLRKLIFPHGMNKTCTLRLLKYISQKAVGLEHLSVPLHSSAWSLSNHWETDLVSTSTIRHLEISDTRSTGTGLSFEEHDNIARYLDRVCPNLMTLAPRVNSRGQGSNHQGSWKFVDRLRKKEKAIRVYGGPNVALY</sequence>
<dbReference type="Proteomes" id="UP000001861">
    <property type="component" value="Unassembled WGS sequence"/>
</dbReference>
<keyword evidence="2" id="KW-1185">Reference proteome</keyword>
<reference evidence="1 2" key="1">
    <citation type="journal article" date="2010" name="Proc. Natl. Acad. Sci. U.S.A.">
        <title>Insights into evolution of multicellular fungi from the assembled chromosomes of the mushroom Coprinopsis cinerea (Coprinus cinereus).</title>
        <authorList>
            <person name="Stajich J.E."/>
            <person name="Wilke S.K."/>
            <person name="Ahren D."/>
            <person name="Au C.H."/>
            <person name="Birren B.W."/>
            <person name="Borodovsky M."/>
            <person name="Burns C."/>
            <person name="Canback B."/>
            <person name="Casselton L.A."/>
            <person name="Cheng C.K."/>
            <person name="Deng J."/>
            <person name="Dietrich F.S."/>
            <person name="Fargo D.C."/>
            <person name="Farman M.L."/>
            <person name="Gathman A.C."/>
            <person name="Goldberg J."/>
            <person name="Guigo R."/>
            <person name="Hoegger P.J."/>
            <person name="Hooker J.B."/>
            <person name="Huggins A."/>
            <person name="James T.Y."/>
            <person name="Kamada T."/>
            <person name="Kilaru S."/>
            <person name="Kodira C."/>
            <person name="Kues U."/>
            <person name="Kupfer D."/>
            <person name="Kwan H.S."/>
            <person name="Lomsadze A."/>
            <person name="Li W."/>
            <person name="Lilly W.W."/>
            <person name="Ma L.J."/>
            <person name="Mackey A.J."/>
            <person name="Manning G."/>
            <person name="Martin F."/>
            <person name="Muraguchi H."/>
            <person name="Natvig D.O."/>
            <person name="Palmerini H."/>
            <person name="Ramesh M.A."/>
            <person name="Rehmeyer C.J."/>
            <person name="Roe B.A."/>
            <person name="Shenoy N."/>
            <person name="Stanke M."/>
            <person name="Ter-Hovhannisyan V."/>
            <person name="Tunlid A."/>
            <person name="Velagapudi R."/>
            <person name="Vision T.J."/>
            <person name="Zeng Q."/>
            <person name="Zolan M.E."/>
            <person name="Pukkila P.J."/>
        </authorList>
    </citation>
    <scope>NUCLEOTIDE SEQUENCE [LARGE SCALE GENOMIC DNA]</scope>
    <source>
        <strain evidence="2">Okayama-7 / 130 / ATCC MYA-4618 / FGSC 9003</strain>
    </source>
</reference>
<dbReference type="InParanoid" id="D6RN82"/>
<proteinExistence type="predicted"/>
<protein>
    <recommendedName>
        <fullName evidence="3">F-box domain-containing protein</fullName>
    </recommendedName>
</protein>
<dbReference type="GeneID" id="9379142"/>
<name>D6RN82_COPC7</name>
<dbReference type="OrthoDB" id="2447803at2759"/>
<evidence type="ECO:0000313" key="1">
    <source>
        <dbReference type="EMBL" id="EFI27595.1"/>
    </source>
</evidence>
<accession>D6RN82</accession>
<dbReference type="AlphaFoldDB" id="D6RN82"/>
<gene>
    <name evidence="1" type="ORF">CC1G_15631</name>
</gene>
<evidence type="ECO:0000313" key="2">
    <source>
        <dbReference type="Proteomes" id="UP000001861"/>
    </source>
</evidence>
<dbReference type="VEuPathDB" id="FungiDB:CC1G_15631"/>
<dbReference type="KEGG" id="cci:CC1G_15631"/>
<evidence type="ECO:0008006" key="3">
    <source>
        <dbReference type="Google" id="ProtNLM"/>
    </source>
</evidence>
<dbReference type="EMBL" id="AACS02000006">
    <property type="protein sequence ID" value="EFI27595.1"/>
    <property type="molecule type" value="Genomic_DNA"/>
</dbReference>
<dbReference type="RefSeq" id="XP_002911089.1">
    <property type="nucleotide sequence ID" value="XM_002911043.1"/>
</dbReference>
<dbReference type="InterPro" id="IPR032675">
    <property type="entry name" value="LRR_dom_sf"/>
</dbReference>
<comment type="caution">
    <text evidence="1">The sequence shown here is derived from an EMBL/GenBank/DDBJ whole genome shotgun (WGS) entry which is preliminary data.</text>
</comment>
<dbReference type="HOGENOM" id="CLU_585278_0_0_1"/>
<dbReference type="Gene3D" id="3.80.10.10">
    <property type="entry name" value="Ribonuclease Inhibitor"/>
    <property type="match status" value="1"/>
</dbReference>
<organism evidence="1 2">
    <name type="scientific">Coprinopsis cinerea (strain Okayama-7 / 130 / ATCC MYA-4618 / FGSC 9003)</name>
    <name type="common">Inky cap fungus</name>
    <name type="synonym">Hormographiella aspergillata</name>
    <dbReference type="NCBI Taxonomy" id="240176"/>
    <lineage>
        <taxon>Eukaryota</taxon>
        <taxon>Fungi</taxon>
        <taxon>Dikarya</taxon>
        <taxon>Basidiomycota</taxon>
        <taxon>Agaricomycotina</taxon>
        <taxon>Agaricomycetes</taxon>
        <taxon>Agaricomycetidae</taxon>
        <taxon>Agaricales</taxon>
        <taxon>Agaricineae</taxon>
        <taxon>Psathyrellaceae</taxon>
        <taxon>Coprinopsis</taxon>
    </lineage>
</organism>